<dbReference type="PROSITE" id="PS50176">
    <property type="entry name" value="ARM_REPEAT"/>
    <property type="match status" value="1"/>
</dbReference>
<sequence length="275" mass="28632">VALAQNCSNASQGLQERAAGALWGLSVSETNSIAIGREGGVAPLIALARSEAEDVHETAAGALWNLAFNPGNALRIVEEGGVPALVHLCSSSVSKMARFMAALALAYMFDGRMDEVAASIGSTSEGISKNVSLDAPRRMALKNIHDFVGTFSDQQSFNAAANSSAPQALAQVAEAARIQEAGHLRCSGAEIGRFVVMLRNPSSILKACAAFALLQFTIPGGRHATHHASLLQKSGAARVMRAAAAAATAPLEAKIFAKIVLRNLEHHNVEASSLI</sequence>
<dbReference type="Pfam" id="PF00514">
    <property type="entry name" value="Arm"/>
    <property type="match status" value="2"/>
</dbReference>
<dbReference type="Proteomes" id="UP001177140">
    <property type="component" value="Unassembled WGS sequence"/>
</dbReference>
<protein>
    <recommendedName>
        <fullName evidence="4">Protein ARABIDILLO 1</fullName>
    </recommendedName>
</protein>
<gene>
    <name evidence="2" type="ORF">MKW94_017529</name>
</gene>
<dbReference type="InterPro" id="IPR016024">
    <property type="entry name" value="ARM-type_fold"/>
</dbReference>
<dbReference type="EMBL" id="JAJJMA010252079">
    <property type="protein sequence ID" value="MCL7043929.1"/>
    <property type="molecule type" value="Genomic_DNA"/>
</dbReference>
<feature type="repeat" description="ARM" evidence="1">
    <location>
        <begin position="39"/>
        <end position="81"/>
    </location>
</feature>
<dbReference type="AlphaFoldDB" id="A0AA41VMA2"/>
<dbReference type="SMART" id="SM00185">
    <property type="entry name" value="ARM"/>
    <property type="match status" value="2"/>
</dbReference>
<keyword evidence="3" id="KW-1185">Reference proteome</keyword>
<evidence type="ECO:0000256" key="1">
    <source>
        <dbReference type="PROSITE-ProRule" id="PRU00259"/>
    </source>
</evidence>
<feature type="non-terminal residue" evidence="2">
    <location>
        <position position="275"/>
    </location>
</feature>
<comment type="caution">
    <text evidence="2">The sequence shown here is derived from an EMBL/GenBank/DDBJ whole genome shotgun (WGS) entry which is preliminary data.</text>
</comment>
<evidence type="ECO:0000313" key="3">
    <source>
        <dbReference type="Proteomes" id="UP001177140"/>
    </source>
</evidence>
<evidence type="ECO:0008006" key="4">
    <source>
        <dbReference type="Google" id="ProtNLM"/>
    </source>
</evidence>
<reference evidence="2" key="1">
    <citation type="submission" date="2022-03" db="EMBL/GenBank/DDBJ databases">
        <title>A functionally conserved STORR gene fusion in Papaver species that diverged 16.8 million years ago.</title>
        <authorList>
            <person name="Catania T."/>
        </authorList>
    </citation>
    <scope>NUCLEOTIDE SEQUENCE</scope>
    <source>
        <strain evidence="2">S-191538</strain>
    </source>
</reference>
<dbReference type="InterPro" id="IPR000225">
    <property type="entry name" value="Armadillo"/>
</dbReference>
<dbReference type="SUPFAM" id="SSF48371">
    <property type="entry name" value="ARM repeat"/>
    <property type="match status" value="1"/>
</dbReference>
<name>A0AA41VMA2_PAPNU</name>
<dbReference type="PANTHER" id="PTHR46976:SF1">
    <property type="entry name" value="PROTEIN ARABIDILLO 1"/>
    <property type="match status" value="1"/>
</dbReference>
<evidence type="ECO:0000313" key="2">
    <source>
        <dbReference type="EMBL" id="MCL7043929.1"/>
    </source>
</evidence>
<dbReference type="InterPro" id="IPR011989">
    <property type="entry name" value="ARM-like"/>
</dbReference>
<organism evidence="2 3">
    <name type="scientific">Papaver nudicaule</name>
    <name type="common">Iceland poppy</name>
    <dbReference type="NCBI Taxonomy" id="74823"/>
    <lineage>
        <taxon>Eukaryota</taxon>
        <taxon>Viridiplantae</taxon>
        <taxon>Streptophyta</taxon>
        <taxon>Embryophyta</taxon>
        <taxon>Tracheophyta</taxon>
        <taxon>Spermatophyta</taxon>
        <taxon>Magnoliopsida</taxon>
        <taxon>Ranunculales</taxon>
        <taxon>Papaveraceae</taxon>
        <taxon>Papaveroideae</taxon>
        <taxon>Papaver</taxon>
    </lineage>
</organism>
<dbReference type="PANTHER" id="PTHR46976">
    <property type="entry name" value="PROTEIN ARABIDILLO 1"/>
    <property type="match status" value="1"/>
</dbReference>
<proteinExistence type="predicted"/>
<accession>A0AA41VMA2</accession>
<dbReference type="Gene3D" id="1.25.10.10">
    <property type="entry name" value="Leucine-rich Repeat Variant"/>
    <property type="match status" value="1"/>
</dbReference>